<feature type="transmembrane region" description="Helical" evidence="6">
    <location>
        <begin position="239"/>
        <end position="262"/>
    </location>
</feature>
<organism evidence="7 8">
    <name type="scientific">Humidesulfovibrio mexicanus</name>
    <dbReference type="NCBI Taxonomy" id="147047"/>
    <lineage>
        <taxon>Bacteria</taxon>
        <taxon>Pseudomonadati</taxon>
        <taxon>Thermodesulfobacteriota</taxon>
        <taxon>Desulfovibrionia</taxon>
        <taxon>Desulfovibrionales</taxon>
        <taxon>Desulfovibrionaceae</taxon>
        <taxon>Humidesulfovibrio</taxon>
    </lineage>
</organism>
<evidence type="ECO:0000256" key="4">
    <source>
        <dbReference type="ARBA" id="ARBA00022989"/>
    </source>
</evidence>
<accession>A0A239B0X5</accession>
<evidence type="ECO:0000256" key="5">
    <source>
        <dbReference type="ARBA" id="ARBA00023136"/>
    </source>
</evidence>
<proteinExistence type="predicted"/>
<dbReference type="PANTHER" id="PTHR47089:SF1">
    <property type="entry name" value="GUANOSINE ABC TRANSPORTER PERMEASE PROTEIN NUPP"/>
    <property type="match status" value="1"/>
</dbReference>
<keyword evidence="8" id="KW-1185">Reference proteome</keyword>
<evidence type="ECO:0000313" key="7">
    <source>
        <dbReference type="EMBL" id="SNS01616.1"/>
    </source>
</evidence>
<feature type="transmembrane region" description="Helical" evidence="6">
    <location>
        <begin position="274"/>
        <end position="293"/>
    </location>
</feature>
<feature type="transmembrane region" description="Helical" evidence="6">
    <location>
        <begin position="300"/>
        <end position="319"/>
    </location>
</feature>
<dbReference type="Pfam" id="PF02653">
    <property type="entry name" value="BPD_transp_2"/>
    <property type="match status" value="1"/>
</dbReference>
<keyword evidence="4 6" id="KW-1133">Transmembrane helix</keyword>
<feature type="transmembrane region" description="Helical" evidence="6">
    <location>
        <begin position="200"/>
        <end position="218"/>
    </location>
</feature>
<dbReference type="AlphaFoldDB" id="A0A239B0X5"/>
<reference evidence="7 8" key="1">
    <citation type="submission" date="2017-06" db="EMBL/GenBank/DDBJ databases">
        <authorList>
            <person name="Kim H.J."/>
            <person name="Triplett B.A."/>
        </authorList>
    </citation>
    <scope>NUCLEOTIDE SEQUENCE [LARGE SCALE GENOMIC DNA]</scope>
    <source>
        <strain evidence="7 8">DSM 13116</strain>
    </source>
</reference>
<dbReference type="OrthoDB" id="9809785at2"/>
<sequence>MRLAVRKREEPLGWGVLVVYLGALATAMLVCGLLLTLSGKPGLDGMLILFRGAFGQGYSLLDGLVKAVPIFLCSLGVALSFRMQVWNIGAEGQYALGAVGATWAALSLAGHSAWVMMPAMFVCALLFGAAWGLIPGVLRLRLGTNEVITTLMLNYIGALLLEFLVFGVWKDPASFGFPMTAEFGPGGQIARIAPGVLGKLHWGVLACPLAGLAYAVFLSRTRLGFELMACGEGERVARYARLPYGFLVLLVMGLGGAAAGLAGSIEASATLGRLQPTVMAGYGYTAITVAWLARLKPWPIAFTSYLLAAFRVGVEVVQLELQVPAAFGSIMEGAILLCVIAGQFFLAYRVGLDRPATRAQEAQA</sequence>
<name>A0A239B0X5_9BACT</name>
<dbReference type="CDD" id="cd06580">
    <property type="entry name" value="TM_PBP1_transp_TpRbsC_like"/>
    <property type="match status" value="1"/>
</dbReference>
<evidence type="ECO:0000313" key="8">
    <source>
        <dbReference type="Proteomes" id="UP000198324"/>
    </source>
</evidence>
<dbReference type="EMBL" id="FZOC01000004">
    <property type="protein sequence ID" value="SNS01616.1"/>
    <property type="molecule type" value="Genomic_DNA"/>
</dbReference>
<comment type="subcellular location">
    <subcellularLocation>
        <location evidence="1">Cell membrane</location>
        <topology evidence="1">Multi-pass membrane protein</topology>
    </subcellularLocation>
</comment>
<feature type="transmembrane region" description="Helical" evidence="6">
    <location>
        <begin position="12"/>
        <end position="37"/>
    </location>
</feature>
<dbReference type="RefSeq" id="WP_089274559.1">
    <property type="nucleotide sequence ID" value="NZ_FZOC01000004.1"/>
</dbReference>
<keyword evidence="2" id="KW-1003">Cell membrane</keyword>
<evidence type="ECO:0000256" key="2">
    <source>
        <dbReference type="ARBA" id="ARBA00022475"/>
    </source>
</evidence>
<feature type="transmembrane region" description="Helical" evidence="6">
    <location>
        <begin position="150"/>
        <end position="169"/>
    </location>
</feature>
<dbReference type="GO" id="GO:0022857">
    <property type="term" value="F:transmembrane transporter activity"/>
    <property type="evidence" value="ECO:0007669"/>
    <property type="project" value="InterPro"/>
</dbReference>
<gene>
    <name evidence="7" type="ORF">SAMN04488503_2361</name>
</gene>
<feature type="transmembrane region" description="Helical" evidence="6">
    <location>
        <begin position="57"/>
        <end position="81"/>
    </location>
</feature>
<evidence type="ECO:0000256" key="3">
    <source>
        <dbReference type="ARBA" id="ARBA00022692"/>
    </source>
</evidence>
<evidence type="ECO:0000256" key="6">
    <source>
        <dbReference type="SAM" id="Phobius"/>
    </source>
</evidence>
<dbReference type="InterPro" id="IPR001851">
    <property type="entry name" value="ABC_transp_permease"/>
</dbReference>
<dbReference type="GO" id="GO:0005886">
    <property type="term" value="C:plasma membrane"/>
    <property type="evidence" value="ECO:0007669"/>
    <property type="project" value="UniProtKB-SubCell"/>
</dbReference>
<keyword evidence="5 6" id="KW-0472">Membrane</keyword>
<protein>
    <submittedName>
        <fullName evidence="7">Nucleoside ABC transporter membrane protein</fullName>
    </submittedName>
</protein>
<feature type="transmembrane region" description="Helical" evidence="6">
    <location>
        <begin position="325"/>
        <end position="348"/>
    </location>
</feature>
<evidence type="ECO:0000256" key="1">
    <source>
        <dbReference type="ARBA" id="ARBA00004651"/>
    </source>
</evidence>
<dbReference type="PANTHER" id="PTHR47089">
    <property type="entry name" value="ABC TRANSPORTER, PERMEASE PROTEIN"/>
    <property type="match status" value="1"/>
</dbReference>
<feature type="transmembrane region" description="Helical" evidence="6">
    <location>
        <begin position="119"/>
        <end position="138"/>
    </location>
</feature>
<dbReference type="Proteomes" id="UP000198324">
    <property type="component" value="Unassembled WGS sequence"/>
</dbReference>
<feature type="transmembrane region" description="Helical" evidence="6">
    <location>
        <begin position="93"/>
        <end position="113"/>
    </location>
</feature>
<keyword evidence="3 6" id="KW-0812">Transmembrane</keyword>